<comment type="caution">
    <text evidence="1">The sequence shown here is derived from an EMBL/GenBank/DDBJ whole genome shotgun (WGS) entry which is preliminary data.</text>
</comment>
<protein>
    <submittedName>
        <fullName evidence="1">Uncharacterized protein</fullName>
    </submittedName>
</protein>
<sequence>MKLKHYLQREIQLTKEAANPNVISLRFVQLSEQSQRSSTEEEKYQMLYALMRTRWRWYTACQDAISKKFPEK</sequence>
<proteinExistence type="predicted"/>
<name>A0ABR6ZPB2_9BURK</name>
<accession>A0ABR6ZPB2</accession>
<organism evidence="1 2">
    <name type="scientific">Undibacterium hunanense</name>
    <dbReference type="NCBI Taxonomy" id="2762292"/>
    <lineage>
        <taxon>Bacteria</taxon>
        <taxon>Pseudomonadati</taxon>
        <taxon>Pseudomonadota</taxon>
        <taxon>Betaproteobacteria</taxon>
        <taxon>Burkholderiales</taxon>
        <taxon>Oxalobacteraceae</taxon>
        <taxon>Undibacterium</taxon>
    </lineage>
</organism>
<evidence type="ECO:0000313" key="2">
    <source>
        <dbReference type="Proteomes" id="UP000650424"/>
    </source>
</evidence>
<keyword evidence="2" id="KW-1185">Reference proteome</keyword>
<dbReference type="Proteomes" id="UP000650424">
    <property type="component" value="Unassembled WGS sequence"/>
</dbReference>
<gene>
    <name evidence="1" type="ORF">H8L32_09410</name>
</gene>
<evidence type="ECO:0000313" key="1">
    <source>
        <dbReference type="EMBL" id="MBC3917688.1"/>
    </source>
</evidence>
<dbReference type="RefSeq" id="WP_186946940.1">
    <property type="nucleotide sequence ID" value="NZ_JACOGF010000004.1"/>
</dbReference>
<reference evidence="1 2" key="1">
    <citation type="submission" date="2020-08" db="EMBL/GenBank/DDBJ databases">
        <title>Novel species isolated from subtropical streams in China.</title>
        <authorList>
            <person name="Lu H."/>
        </authorList>
    </citation>
    <scope>NUCLEOTIDE SEQUENCE [LARGE SCALE GENOMIC DNA]</scope>
    <source>
        <strain evidence="1 2">CY18W</strain>
    </source>
</reference>
<dbReference type="EMBL" id="JACOGF010000004">
    <property type="protein sequence ID" value="MBC3917688.1"/>
    <property type="molecule type" value="Genomic_DNA"/>
</dbReference>